<gene>
    <name evidence="1" type="ORF">EYC87_16435</name>
</gene>
<evidence type="ECO:0000313" key="2">
    <source>
        <dbReference type="Proteomes" id="UP001143307"/>
    </source>
</evidence>
<comment type="caution">
    <text evidence="1">The sequence shown here is derived from an EMBL/GenBank/DDBJ whole genome shotgun (WGS) entry which is preliminary data.</text>
</comment>
<keyword evidence="2" id="KW-1185">Reference proteome</keyword>
<name>A0ABT3SYV8_9GAMM</name>
<reference evidence="1" key="1">
    <citation type="submission" date="2019-02" db="EMBL/GenBank/DDBJ databases">
        <authorList>
            <person name="Li S.-H."/>
        </authorList>
    </citation>
    <scope>NUCLEOTIDE SEQUENCE</scope>
    <source>
        <strain evidence="1">IMCC8485</strain>
    </source>
</reference>
<sequence length="125" mass="13888">MVWQRRVTKKVNASGSGFRVTGIEHNPGITLEPIGIENSFYTDGMHFSPEAGKIIMECITVGDCSDQLDVRVLTPGNIDSYLRDVSRLMNAYPVKNPQDFAALQKWLRNVQLIPVSKTAEPPGNQ</sequence>
<protein>
    <submittedName>
        <fullName evidence="1">Uncharacterized protein</fullName>
    </submittedName>
</protein>
<dbReference type="EMBL" id="SHNP01000006">
    <property type="protein sequence ID" value="MCX2975172.1"/>
    <property type="molecule type" value="Genomic_DNA"/>
</dbReference>
<proteinExistence type="predicted"/>
<dbReference type="Proteomes" id="UP001143307">
    <property type="component" value="Unassembled WGS sequence"/>
</dbReference>
<organism evidence="1 2">
    <name type="scientific">Candidatus Seongchinamella marina</name>
    <dbReference type="NCBI Taxonomy" id="2518990"/>
    <lineage>
        <taxon>Bacteria</taxon>
        <taxon>Pseudomonadati</taxon>
        <taxon>Pseudomonadota</taxon>
        <taxon>Gammaproteobacteria</taxon>
        <taxon>Cellvibrionales</taxon>
        <taxon>Halieaceae</taxon>
        <taxon>Seongchinamella</taxon>
    </lineage>
</organism>
<dbReference type="RefSeq" id="WP_279253829.1">
    <property type="nucleotide sequence ID" value="NZ_SHNP01000006.1"/>
</dbReference>
<accession>A0ABT3SYV8</accession>
<evidence type="ECO:0000313" key="1">
    <source>
        <dbReference type="EMBL" id="MCX2975172.1"/>
    </source>
</evidence>